<reference evidence="2" key="1">
    <citation type="journal article" date="2014" name="Front. Microbiol.">
        <title>High frequency of phylogenetically diverse reductive dehalogenase-homologous genes in deep subseafloor sedimentary metagenomes.</title>
        <authorList>
            <person name="Kawai M."/>
            <person name="Futagami T."/>
            <person name="Toyoda A."/>
            <person name="Takaki Y."/>
            <person name="Nishi S."/>
            <person name="Hori S."/>
            <person name="Arai W."/>
            <person name="Tsubouchi T."/>
            <person name="Morono Y."/>
            <person name="Uchiyama I."/>
            <person name="Ito T."/>
            <person name="Fujiyama A."/>
            <person name="Inagaki F."/>
            <person name="Takami H."/>
        </authorList>
    </citation>
    <scope>NUCLEOTIDE SEQUENCE</scope>
    <source>
        <strain evidence="2">Expedition CK06-06</strain>
    </source>
</reference>
<name>X1KS32_9ZZZZ</name>
<proteinExistence type="predicted"/>
<organism evidence="2">
    <name type="scientific">marine sediment metagenome</name>
    <dbReference type="NCBI Taxonomy" id="412755"/>
    <lineage>
        <taxon>unclassified sequences</taxon>
        <taxon>metagenomes</taxon>
        <taxon>ecological metagenomes</taxon>
    </lineage>
</organism>
<evidence type="ECO:0000259" key="1">
    <source>
        <dbReference type="Pfam" id="PF18962"/>
    </source>
</evidence>
<protein>
    <recommendedName>
        <fullName evidence="1">Secretion system C-terminal sorting domain-containing protein</fullName>
    </recommendedName>
</protein>
<accession>X1KS32</accession>
<dbReference type="InterPro" id="IPR026444">
    <property type="entry name" value="Secre_tail"/>
</dbReference>
<sequence length="243" mass="26796">AFRTVICRFADHDIDSNKTRPRFALGPEDNVFFSLGQGGYVVLDMGLNTLIVNSIGDDFTVYEGDDGIAEAYEVFVSNNWDGSWNSCGSATGTASFDLSTAGLSQARYIKVVDDGNFSSGQYAGFDLDAIRFFSTTGIEEGQIAHYQSHIPNLSVLPNPFREITNLKFQFGRGQGAEGIELKIYDATGRMVKDFNLKSEISNMQSAVSWNGVDNTGQKLPNGVYFVHFRTGDYKKTEKAILLR</sequence>
<dbReference type="Pfam" id="PF18962">
    <property type="entry name" value="Por_Secre_tail"/>
    <property type="match status" value="1"/>
</dbReference>
<dbReference type="AlphaFoldDB" id="X1KS32"/>
<comment type="caution">
    <text evidence="2">The sequence shown here is derived from an EMBL/GenBank/DDBJ whole genome shotgun (WGS) entry which is preliminary data.</text>
</comment>
<dbReference type="Gene3D" id="2.60.40.4070">
    <property type="match status" value="1"/>
</dbReference>
<gene>
    <name evidence="2" type="ORF">S06H3_07058</name>
</gene>
<dbReference type="EMBL" id="BARV01002814">
    <property type="protein sequence ID" value="GAH96440.1"/>
    <property type="molecule type" value="Genomic_DNA"/>
</dbReference>
<feature type="non-terminal residue" evidence="2">
    <location>
        <position position="1"/>
    </location>
</feature>
<feature type="domain" description="Secretion system C-terminal sorting" evidence="1">
    <location>
        <begin position="156"/>
        <end position="240"/>
    </location>
</feature>
<dbReference type="NCBIfam" id="TIGR04183">
    <property type="entry name" value="Por_Secre_tail"/>
    <property type="match status" value="1"/>
</dbReference>
<evidence type="ECO:0000313" key="2">
    <source>
        <dbReference type="EMBL" id="GAH96440.1"/>
    </source>
</evidence>